<name>A0A4P2VJ96_FLUSA</name>
<dbReference type="Proteomes" id="UP000291236">
    <property type="component" value="Chromosome"/>
</dbReference>
<evidence type="ECO:0000313" key="1">
    <source>
        <dbReference type="EMBL" id="BBH52741.1"/>
    </source>
</evidence>
<organism evidence="1 2">
    <name type="scientific">Fluviispira sanaruensis</name>
    <dbReference type="NCBI Taxonomy" id="2493639"/>
    <lineage>
        <taxon>Bacteria</taxon>
        <taxon>Pseudomonadati</taxon>
        <taxon>Bdellovibrionota</taxon>
        <taxon>Oligoflexia</taxon>
        <taxon>Silvanigrellales</taxon>
        <taxon>Silvanigrellaceae</taxon>
        <taxon>Fluviispira</taxon>
    </lineage>
</organism>
<gene>
    <name evidence="1" type="ORF">JCM31447_11830</name>
</gene>
<sequence>MPLNLTAPTKIYKTLMQRSPIHVVSLIGINQYHYLDSKHLYPIAYNLDEAPKDEIIPPNQTHLKNLAKRTYMLINGGQNVILDDKFLSEKRDVILSLAADSIGLACYDLARLARIPVTPISSVEQLINSLEKLSLDTDDVGIIAKPSIVYNLKAGLLKNRITHFNTGKLKTKNVIDFIYPIFTPAVANEEIIMYNIVDSFVVADPISVFLTEHNQIAIEFKIDIQNKEAIEIFSLPQ</sequence>
<dbReference type="OrthoDB" id="9835434at2"/>
<dbReference type="RefSeq" id="WP_130607477.1">
    <property type="nucleotide sequence ID" value="NZ_AP019368.1"/>
</dbReference>
<accession>A0A4P2VJ96</accession>
<proteinExistence type="predicted"/>
<dbReference type="KEGG" id="sbf:JCM31447_11830"/>
<keyword evidence="2" id="KW-1185">Reference proteome</keyword>
<reference evidence="1 2" key="1">
    <citation type="submission" date="2018-12" db="EMBL/GenBank/DDBJ databases">
        <title>Rubrispira sanarue gen. nov., sp., nov., a member of the order Silvanigrellales, isolated from a brackish lake in Hamamatsu Japan.</title>
        <authorList>
            <person name="Maejima Y."/>
            <person name="Iino T."/>
            <person name="Muraguchi Y."/>
            <person name="Fukuda K."/>
            <person name="Nojiri H."/>
            <person name="Ohkuma M."/>
            <person name="Moriuchi R."/>
            <person name="Dohra H."/>
            <person name="Kimbara K."/>
            <person name="Shintani M."/>
        </authorList>
    </citation>
    <scope>NUCLEOTIDE SEQUENCE [LARGE SCALE GENOMIC DNA]</scope>
    <source>
        <strain evidence="1 2">RF1110005</strain>
    </source>
</reference>
<dbReference type="EMBL" id="AP019368">
    <property type="protein sequence ID" value="BBH52741.1"/>
    <property type="molecule type" value="Genomic_DNA"/>
</dbReference>
<evidence type="ECO:0000313" key="2">
    <source>
        <dbReference type="Proteomes" id="UP000291236"/>
    </source>
</evidence>
<dbReference type="AlphaFoldDB" id="A0A4P2VJ96"/>
<protein>
    <submittedName>
        <fullName evidence="1">Uncharacterized protein</fullName>
    </submittedName>
</protein>